<dbReference type="InterPro" id="IPR021888">
    <property type="entry name" value="DUF3499"/>
</dbReference>
<comment type="caution">
    <text evidence="1">The sequence shown here is derived from an EMBL/GenBank/DDBJ whole genome shotgun (WGS) entry which is preliminary data.</text>
</comment>
<dbReference type="EMBL" id="JAGIOL010000001">
    <property type="protein sequence ID" value="MBP2437584.1"/>
    <property type="molecule type" value="Genomic_DNA"/>
</dbReference>
<protein>
    <recommendedName>
        <fullName evidence="3">DUF3499 domain-containing protein</fullName>
    </recommendedName>
</protein>
<dbReference type="Pfam" id="PF12005">
    <property type="entry name" value="DUF3499"/>
    <property type="match status" value="1"/>
</dbReference>
<dbReference type="Proteomes" id="UP001519362">
    <property type="component" value="Unassembled WGS sequence"/>
</dbReference>
<accession>A0ABS4ZJW6</accession>
<keyword evidence="2" id="KW-1185">Reference proteome</keyword>
<evidence type="ECO:0000313" key="2">
    <source>
        <dbReference type="Proteomes" id="UP001519362"/>
    </source>
</evidence>
<evidence type="ECO:0008006" key="3">
    <source>
        <dbReference type="Google" id="ProtNLM"/>
    </source>
</evidence>
<reference evidence="1 2" key="1">
    <citation type="submission" date="2021-03" db="EMBL/GenBank/DDBJ databases">
        <title>Sequencing the genomes of 1000 actinobacteria strains.</title>
        <authorList>
            <person name="Klenk H.-P."/>
        </authorList>
    </citation>
    <scope>NUCLEOTIDE SEQUENCE [LARGE SCALE GENOMIC DNA]</scope>
    <source>
        <strain evidence="1 2">DSM 24221</strain>
    </source>
</reference>
<organism evidence="1 2">
    <name type="scientific">Microbacterium amylolyticum</name>
    <dbReference type="NCBI Taxonomy" id="936337"/>
    <lineage>
        <taxon>Bacteria</taxon>
        <taxon>Bacillati</taxon>
        <taxon>Actinomycetota</taxon>
        <taxon>Actinomycetes</taxon>
        <taxon>Micrococcales</taxon>
        <taxon>Microbacteriaceae</taxon>
        <taxon>Microbacterium</taxon>
    </lineage>
</organism>
<gene>
    <name evidence="1" type="ORF">JOF34_002170</name>
</gene>
<name>A0ABS4ZJW6_9MICO</name>
<sequence>MDDRRCSKVGCQRPAVSTMTFDYDDRLAALGPLGGGNDPHAHDLCHSHTDQLSVPRGWTVLRHESFR</sequence>
<dbReference type="RefSeq" id="WP_165133606.1">
    <property type="nucleotide sequence ID" value="NZ_CP049253.1"/>
</dbReference>
<proteinExistence type="predicted"/>
<evidence type="ECO:0000313" key="1">
    <source>
        <dbReference type="EMBL" id="MBP2437584.1"/>
    </source>
</evidence>